<dbReference type="Proteomes" id="UP000001542">
    <property type="component" value="Unassembled WGS sequence"/>
</dbReference>
<sequence length="118" mass="13620">METTALTSAMKDFLSTANTCFYELELATKDLLKNPIKLPDNTVYQVQKEEKVEMTQEQIEEEIIRIAKKSRKIPSKSFTDRVKKQCCLPEKLANETIEKLLKEGKIQEKEPKPSEKAE</sequence>
<dbReference type="KEGG" id="tva:4773823"/>
<evidence type="ECO:0000313" key="1">
    <source>
        <dbReference type="EMBL" id="EAY15816.1"/>
    </source>
</evidence>
<dbReference type="SMR" id="A2DUT1"/>
<keyword evidence="2" id="KW-1185">Reference proteome</keyword>
<dbReference type="AlphaFoldDB" id="A2DUT1"/>
<name>A2DUT1_TRIV3</name>
<evidence type="ECO:0000313" key="2">
    <source>
        <dbReference type="Proteomes" id="UP000001542"/>
    </source>
</evidence>
<gene>
    <name evidence="1" type="ORF">TVAG_159890</name>
</gene>
<reference evidence="1" key="2">
    <citation type="journal article" date="2007" name="Science">
        <title>Draft genome sequence of the sexually transmitted pathogen Trichomonas vaginalis.</title>
        <authorList>
            <person name="Carlton J.M."/>
            <person name="Hirt R.P."/>
            <person name="Silva J.C."/>
            <person name="Delcher A.L."/>
            <person name="Schatz M."/>
            <person name="Zhao Q."/>
            <person name="Wortman J.R."/>
            <person name="Bidwell S.L."/>
            <person name="Alsmark U.C.M."/>
            <person name="Besteiro S."/>
            <person name="Sicheritz-Ponten T."/>
            <person name="Noel C.J."/>
            <person name="Dacks J.B."/>
            <person name="Foster P.G."/>
            <person name="Simillion C."/>
            <person name="Van de Peer Y."/>
            <person name="Miranda-Saavedra D."/>
            <person name="Barton G.J."/>
            <person name="Westrop G.D."/>
            <person name="Mueller S."/>
            <person name="Dessi D."/>
            <person name="Fiori P.L."/>
            <person name="Ren Q."/>
            <person name="Paulsen I."/>
            <person name="Zhang H."/>
            <person name="Bastida-Corcuera F.D."/>
            <person name="Simoes-Barbosa A."/>
            <person name="Brown M.T."/>
            <person name="Hayes R.D."/>
            <person name="Mukherjee M."/>
            <person name="Okumura C.Y."/>
            <person name="Schneider R."/>
            <person name="Smith A.J."/>
            <person name="Vanacova S."/>
            <person name="Villalvazo M."/>
            <person name="Haas B.J."/>
            <person name="Pertea M."/>
            <person name="Feldblyum T.V."/>
            <person name="Utterback T.R."/>
            <person name="Shu C.L."/>
            <person name="Osoegawa K."/>
            <person name="de Jong P.J."/>
            <person name="Hrdy I."/>
            <person name="Horvathova L."/>
            <person name="Zubacova Z."/>
            <person name="Dolezal P."/>
            <person name="Malik S.B."/>
            <person name="Logsdon J.M. Jr."/>
            <person name="Henze K."/>
            <person name="Gupta A."/>
            <person name="Wang C.C."/>
            <person name="Dunne R.L."/>
            <person name="Upcroft J.A."/>
            <person name="Upcroft P."/>
            <person name="White O."/>
            <person name="Salzberg S.L."/>
            <person name="Tang P."/>
            <person name="Chiu C.-H."/>
            <person name="Lee Y.-S."/>
            <person name="Embley T.M."/>
            <person name="Coombs G.H."/>
            <person name="Mottram J.C."/>
            <person name="Tachezy J."/>
            <person name="Fraser-Liggett C.M."/>
            <person name="Johnson P.J."/>
        </authorList>
    </citation>
    <scope>NUCLEOTIDE SEQUENCE [LARGE SCALE GENOMIC DNA]</scope>
    <source>
        <strain evidence="1">G3</strain>
    </source>
</reference>
<reference evidence="1" key="1">
    <citation type="submission" date="2006-10" db="EMBL/GenBank/DDBJ databases">
        <authorList>
            <person name="Amadeo P."/>
            <person name="Zhao Q."/>
            <person name="Wortman J."/>
            <person name="Fraser-Liggett C."/>
            <person name="Carlton J."/>
        </authorList>
    </citation>
    <scope>NUCLEOTIDE SEQUENCE</scope>
    <source>
        <strain evidence="1">G3</strain>
    </source>
</reference>
<dbReference type="EMBL" id="DS113250">
    <property type="protein sequence ID" value="EAY15816.1"/>
    <property type="molecule type" value="Genomic_DNA"/>
</dbReference>
<dbReference type="InParanoid" id="A2DUT1"/>
<dbReference type="RefSeq" id="XP_001328039.1">
    <property type="nucleotide sequence ID" value="XM_001328004.1"/>
</dbReference>
<dbReference type="VEuPathDB" id="TrichDB:TVAGG3_0259520"/>
<accession>A2DUT1</accession>
<dbReference type="VEuPathDB" id="TrichDB:TVAG_159890"/>
<proteinExistence type="predicted"/>
<protein>
    <submittedName>
        <fullName evidence="1">Uncharacterized protein</fullName>
    </submittedName>
</protein>
<organism evidence="1 2">
    <name type="scientific">Trichomonas vaginalis (strain ATCC PRA-98 / G3)</name>
    <dbReference type="NCBI Taxonomy" id="412133"/>
    <lineage>
        <taxon>Eukaryota</taxon>
        <taxon>Metamonada</taxon>
        <taxon>Parabasalia</taxon>
        <taxon>Trichomonadida</taxon>
        <taxon>Trichomonadidae</taxon>
        <taxon>Trichomonas</taxon>
    </lineage>
</organism>